<protein>
    <submittedName>
        <fullName evidence="2">Uncharacterized protein</fullName>
    </submittedName>
</protein>
<dbReference type="Gramene" id="MELO3C035546.2.1">
    <property type="protein sequence ID" value="MELO3C035546.2.1"/>
    <property type="gene ID" value="MELO3C035546.2"/>
</dbReference>
<name>A0A9I9ELX1_CUCME</name>
<evidence type="ECO:0000313" key="2">
    <source>
        <dbReference type="EnsemblPlants" id="MELO3C035546.2.1"/>
    </source>
</evidence>
<sequence>MGSMDLLLQCVNGSWKNLYVVLETSSSFQCPDLLGGKRHGKGQPEWFRTSSQQPLPSTVLSKRQETFQTVQRLLIGATVVFAATTGIPCAVQIHIFFLPVLHSQASAWLRLAINFDIVPIQFYFRTNDCRVAPSFSGSSLITKTLLPSCALLVRMCSKVRLSAIAQCRVDNGHALIFVQFGGE</sequence>
<dbReference type="EnsemblPlants" id="MELO3C035546.2.1">
    <property type="protein sequence ID" value="MELO3C035546.2.1"/>
    <property type="gene ID" value="MELO3C035546.2"/>
</dbReference>
<feature type="transmembrane region" description="Helical" evidence="1">
    <location>
        <begin position="73"/>
        <end position="95"/>
    </location>
</feature>
<dbReference type="AlphaFoldDB" id="A0A9I9ELX1"/>
<keyword evidence="1" id="KW-0472">Membrane</keyword>
<accession>A0A9I9ELX1</accession>
<keyword evidence="1" id="KW-0812">Transmembrane</keyword>
<keyword evidence="1" id="KW-1133">Transmembrane helix</keyword>
<proteinExistence type="predicted"/>
<reference evidence="2" key="1">
    <citation type="submission" date="2023-03" db="UniProtKB">
        <authorList>
            <consortium name="EnsemblPlants"/>
        </authorList>
    </citation>
    <scope>IDENTIFICATION</scope>
</reference>
<organism evidence="2">
    <name type="scientific">Cucumis melo</name>
    <name type="common">Muskmelon</name>
    <dbReference type="NCBI Taxonomy" id="3656"/>
    <lineage>
        <taxon>Eukaryota</taxon>
        <taxon>Viridiplantae</taxon>
        <taxon>Streptophyta</taxon>
        <taxon>Embryophyta</taxon>
        <taxon>Tracheophyta</taxon>
        <taxon>Spermatophyta</taxon>
        <taxon>Magnoliopsida</taxon>
        <taxon>eudicotyledons</taxon>
        <taxon>Gunneridae</taxon>
        <taxon>Pentapetalae</taxon>
        <taxon>rosids</taxon>
        <taxon>fabids</taxon>
        <taxon>Cucurbitales</taxon>
        <taxon>Cucurbitaceae</taxon>
        <taxon>Benincaseae</taxon>
        <taxon>Cucumis</taxon>
    </lineage>
</organism>
<evidence type="ECO:0000256" key="1">
    <source>
        <dbReference type="SAM" id="Phobius"/>
    </source>
</evidence>